<proteinExistence type="predicted"/>
<reference evidence="1" key="1">
    <citation type="submission" date="2021-02" db="EMBL/GenBank/DDBJ databases">
        <authorList>
            <person name="Dougan E. K."/>
            <person name="Rhodes N."/>
            <person name="Thang M."/>
            <person name="Chan C."/>
        </authorList>
    </citation>
    <scope>NUCLEOTIDE SEQUENCE</scope>
</reference>
<evidence type="ECO:0000313" key="1">
    <source>
        <dbReference type="EMBL" id="CAE7194332.1"/>
    </source>
</evidence>
<evidence type="ECO:0000313" key="2">
    <source>
        <dbReference type="Proteomes" id="UP000601435"/>
    </source>
</evidence>
<feature type="non-terminal residue" evidence="1">
    <location>
        <position position="148"/>
    </location>
</feature>
<dbReference type="OrthoDB" id="419709at2759"/>
<organism evidence="1 2">
    <name type="scientific">Symbiodinium necroappetens</name>
    <dbReference type="NCBI Taxonomy" id="1628268"/>
    <lineage>
        <taxon>Eukaryota</taxon>
        <taxon>Sar</taxon>
        <taxon>Alveolata</taxon>
        <taxon>Dinophyceae</taxon>
        <taxon>Suessiales</taxon>
        <taxon>Symbiodiniaceae</taxon>
        <taxon>Symbiodinium</taxon>
    </lineage>
</organism>
<dbReference type="EMBL" id="CAJNJA010005616">
    <property type="protein sequence ID" value="CAE7194332.1"/>
    <property type="molecule type" value="Genomic_DNA"/>
</dbReference>
<keyword evidence="2" id="KW-1185">Reference proteome</keyword>
<accession>A0A812J188</accession>
<sequence length="148" mass="16386">DLAYAEPILGKEISLDFLDSSPWPVSILDIFLNINQTDFLTYAQYAARNPVRPPSVLLESLHWQPPPDLVQRLSQVRTPSDVSVAVFGTHATLSLEPVDMLTRSQGFFRVKATFFGLEPRWCEILGLCNQGSSTITQLLRAAEGVSAP</sequence>
<gene>
    <name evidence="1" type="ORF">SNEC2469_LOCUS1286</name>
</gene>
<protein>
    <submittedName>
        <fullName evidence="1">Uncharacterized protein</fullName>
    </submittedName>
</protein>
<comment type="caution">
    <text evidence="1">The sequence shown here is derived from an EMBL/GenBank/DDBJ whole genome shotgun (WGS) entry which is preliminary data.</text>
</comment>
<dbReference type="Proteomes" id="UP000601435">
    <property type="component" value="Unassembled WGS sequence"/>
</dbReference>
<dbReference type="AlphaFoldDB" id="A0A812J188"/>
<name>A0A812J188_9DINO</name>